<feature type="coiled-coil region" evidence="1">
    <location>
        <begin position="252"/>
        <end position="283"/>
    </location>
</feature>
<dbReference type="Proteomes" id="UP000178106">
    <property type="component" value="Unassembled WGS sequence"/>
</dbReference>
<evidence type="ECO:0000256" key="2">
    <source>
        <dbReference type="SAM" id="MobiDB-lite"/>
    </source>
</evidence>
<evidence type="ECO:0000313" key="3">
    <source>
        <dbReference type="EMBL" id="OGZ20313.1"/>
    </source>
</evidence>
<keyword evidence="1" id="KW-0175">Coiled coil</keyword>
<protein>
    <submittedName>
        <fullName evidence="3">Uncharacterized protein</fullName>
    </submittedName>
</protein>
<dbReference type="AlphaFoldDB" id="A0A1G2E3D2"/>
<reference evidence="3 4" key="1">
    <citation type="journal article" date="2016" name="Nat. Commun.">
        <title>Thousands of microbial genomes shed light on interconnected biogeochemical processes in an aquifer system.</title>
        <authorList>
            <person name="Anantharaman K."/>
            <person name="Brown C.T."/>
            <person name="Hug L.A."/>
            <person name="Sharon I."/>
            <person name="Castelle C.J."/>
            <person name="Probst A.J."/>
            <person name="Thomas B.C."/>
            <person name="Singh A."/>
            <person name="Wilkins M.J."/>
            <person name="Karaoz U."/>
            <person name="Brodie E.L."/>
            <person name="Williams K.H."/>
            <person name="Hubbard S.S."/>
            <person name="Banfield J.F."/>
        </authorList>
    </citation>
    <scope>NUCLEOTIDE SEQUENCE [LARGE SCALE GENOMIC DNA]</scope>
</reference>
<dbReference type="EMBL" id="MHLU01000022">
    <property type="protein sequence ID" value="OGZ20313.1"/>
    <property type="molecule type" value="Genomic_DNA"/>
</dbReference>
<accession>A0A1G2E3D2</accession>
<sequence>MNEEKQYLQNEEDSSLSVPELTPVTFSAENGEEFSGPSDYAAEQRITINGEVAPDEAFEFSPEMATEWELLSPEEKIDSIELVQEAVLLANVSETGNEAAEKAAKISSLGTAFALAEVPSLEDNVGEVSFEAEADKPSFWKRTINTVYETAGKGARVAAIAATLGVATIAPMKSAQAGFFDQLAGSNVEQTIRKVDRVMRGNQELQNIKQQQEYKQMRIDQLEQEKADLVRRTSGNTRVDQIQNTGENKARNIEIEADYKAQKAELKAQRAQAKADYLRNENRGEVEEARYEAALARIDAQAARIDAQYETNRARESVRVNDAGSRIDREGNNLSDRISQIEMEQERLRLEIKQLNVQKTQRAWETTRDISR</sequence>
<evidence type="ECO:0000256" key="1">
    <source>
        <dbReference type="SAM" id="Coils"/>
    </source>
</evidence>
<feature type="region of interest" description="Disordered" evidence="2">
    <location>
        <begin position="1"/>
        <end position="38"/>
    </location>
</feature>
<proteinExistence type="predicted"/>
<name>A0A1G2E3D2_9BACT</name>
<evidence type="ECO:0000313" key="4">
    <source>
        <dbReference type="Proteomes" id="UP000178106"/>
    </source>
</evidence>
<gene>
    <name evidence="3" type="ORF">A2494_00070</name>
</gene>
<organism evidence="3 4">
    <name type="scientific">Candidatus Lloydbacteria bacterium RIFOXYC12_FULL_46_25</name>
    <dbReference type="NCBI Taxonomy" id="1798670"/>
    <lineage>
        <taxon>Bacteria</taxon>
        <taxon>Candidatus Lloydiibacteriota</taxon>
    </lineage>
</organism>
<comment type="caution">
    <text evidence="3">The sequence shown here is derived from an EMBL/GenBank/DDBJ whole genome shotgun (WGS) entry which is preliminary data.</text>
</comment>